<accession>A0ABT9UT28</accession>
<keyword evidence="7" id="KW-1185">Reference proteome</keyword>
<evidence type="ECO:0000256" key="1">
    <source>
        <dbReference type="ARBA" id="ARBA00009437"/>
    </source>
</evidence>
<evidence type="ECO:0000313" key="6">
    <source>
        <dbReference type="EMBL" id="MDQ0149444.1"/>
    </source>
</evidence>
<dbReference type="GO" id="GO:0003677">
    <property type="term" value="F:DNA binding"/>
    <property type="evidence" value="ECO:0007669"/>
    <property type="project" value="UniProtKB-KW"/>
</dbReference>
<dbReference type="SUPFAM" id="SSF46785">
    <property type="entry name" value="Winged helix' DNA-binding domain"/>
    <property type="match status" value="1"/>
</dbReference>
<evidence type="ECO:0000256" key="4">
    <source>
        <dbReference type="ARBA" id="ARBA00023163"/>
    </source>
</evidence>
<dbReference type="PRINTS" id="PR00039">
    <property type="entry name" value="HTHLYSR"/>
</dbReference>
<evidence type="ECO:0000256" key="3">
    <source>
        <dbReference type="ARBA" id="ARBA00023125"/>
    </source>
</evidence>
<dbReference type="InterPro" id="IPR036388">
    <property type="entry name" value="WH-like_DNA-bd_sf"/>
</dbReference>
<dbReference type="PANTHER" id="PTHR30419">
    <property type="entry name" value="HTH-TYPE TRANSCRIPTIONAL REGULATOR YBHD"/>
    <property type="match status" value="1"/>
</dbReference>
<evidence type="ECO:0000256" key="2">
    <source>
        <dbReference type="ARBA" id="ARBA00023015"/>
    </source>
</evidence>
<sequence>MDFNQLKYFIVTAKIQHITKSAEKLSLSQSALSRSISNLEDELGVPLFDRVNRNVQLNKFGEIFLDTANDLVNKLEKTKKHLNNIANPDKGEITVSFVPTLGLQYIPKLLKAYKSIYPNNHLYLKESDSKVIHKELVRGTTDIGISPVFKKDSDLIYSPLFTEELVFIVSNKHHLSKKNHITFDDISGETFFHFAKQTYSRDLIENALSSAGITLSSYDGLEIASIIGLVEANLGIAIVPKSATEHVENIKTFPLPGNAKKWERKIYLIQKKSAFITPVIKQFIDFCLKSKMDLS</sequence>
<dbReference type="InterPro" id="IPR036390">
    <property type="entry name" value="WH_DNA-bd_sf"/>
</dbReference>
<evidence type="ECO:0000313" key="7">
    <source>
        <dbReference type="Proteomes" id="UP001228504"/>
    </source>
</evidence>
<dbReference type="PANTHER" id="PTHR30419:SF8">
    <property type="entry name" value="NITROGEN ASSIMILATION TRANSCRIPTIONAL ACTIVATOR-RELATED"/>
    <property type="match status" value="1"/>
</dbReference>
<comment type="caution">
    <text evidence="6">The sequence shown here is derived from an EMBL/GenBank/DDBJ whole genome shotgun (WGS) entry which is preliminary data.</text>
</comment>
<dbReference type="EMBL" id="JAUSUF010000003">
    <property type="protein sequence ID" value="MDQ0149444.1"/>
    <property type="molecule type" value="Genomic_DNA"/>
</dbReference>
<dbReference type="Pfam" id="PF00126">
    <property type="entry name" value="HTH_1"/>
    <property type="match status" value="1"/>
</dbReference>
<dbReference type="InterPro" id="IPR005119">
    <property type="entry name" value="LysR_subst-bd"/>
</dbReference>
<dbReference type="Pfam" id="PF03466">
    <property type="entry name" value="LysR_substrate"/>
    <property type="match status" value="1"/>
</dbReference>
<name>A0ABT9UT28_9FIRM</name>
<keyword evidence="4" id="KW-0804">Transcription</keyword>
<comment type="similarity">
    <text evidence="1">Belongs to the LysR transcriptional regulatory family.</text>
</comment>
<keyword evidence="2" id="KW-0805">Transcription regulation</keyword>
<dbReference type="Proteomes" id="UP001228504">
    <property type="component" value="Unassembled WGS sequence"/>
</dbReference>
<dbReference type="InterPro" id="IPR000847">
    <property type="entry name" value="LysR_HTH_N"/>
</dbReference>
<dbReference type="SUPFAM" id="SSF53850">
    <property type="entry name" value="Periplasmic binding protein-like II"/>
    <property type="match status" value="1"/>
</dbReference>
<dbReference type="RefSeq" id="WP_307484915.1">
    <property type="nucleotide sequence ID" value="NZ_JAUSUF010000003.1"/>
</dbReference>
<dbReference type="Gene3D" id="1.10.10.10">
    <property type="entry name" value="Winged helix-like DNA-binding domain superfamily/Winged helix DNA-binding domain"/>
    <property type="match status" value="1"/>
</dbReference>
<dbReference type="Gene3D" id="3.40.190.290">
    <property type="match status" value="1"/>
</dbReference>
<evidence type="ECO:0000259" key="5">
    <source>
        <dbReference type="PROSITE" id="PS50931"/>
    </source>
</evidence>
<dbReference type="PROSITE" id="PS50931">
    <property type="entry name" value="HTH_LYSR"/>
    <property type="match status" value="1"/>
</dbReference>
<gene>
    <name evidence="6" type="ORF">J2S18_001374</name>
</gene>
<proteinExistence type="inferred from homology"/>
<reference evidence="6 7" key="1">
    <citation type="submission" date="2023-07" db="EMBL/GenBank/DDBJ databases">
        <title>Genomic Encyclopedia of Type Strains, Phase IV (KMG-IV): sequencing the most valuable type-strain genomes for metagenomic binning, comparative biology and taxonomic classification.</title>
        <authorList>
            <person name="Goeker M."/>
        </authorList>
    </citation>
    <scope>NUCLEOTIDE SEQUENCE [LARGE SCALE GENOMIC DNA]</scope>
    <source>
        <strain evidence="6 7">DSM 20694</strain>
    </source>
</reference>
<feature type="domain" description="HTH lysR-type" evidence="5">
    <location>
        <begin position="1"/>
        <end position="58"/>
    </location>
</feature>
<keyword evidence="3 6" id="KW-0238">DNA-binding</keyword>
<organism evidence="6 7">
    <name type="scientific">Eubacterium multiforme</name>
    <dbReference type="NCBI Taxonomy" id="83339"/>
    <lineage>
        <taxon>Bacteria</taxon>
        <taxon>Bacillati</taxon>
        <taxon>Bacillota</taxon>
        <taxon>Clostridia</taxon>
        <taxon>Eubacteriales</taxon>
        <taxon>Eubacteriaceae</taxon>
        <taxon>Eubacterium</taxon>
    </lineage>
</organism>
<dbReference type="InterPro" id="IPR050950">
    <property type="entry name" value="HTH-type_LysR_regulators"/>
</dbReference>
<protein>
    <submittedName>
        <fullName evidence="6">DNA-binding transcriptional LysR family regulator</fullName>
    </submittedName>
</protein>